<gene>
    <name evidence="1" type="ORF">BDM02DRAFT_3189492</name>
</gene>
<accession>A0ACB6Z7X4</accession>
<evidence type="ECO:0000313" key="1">
    <source>
        <dbReference type="EMBL" id="KAF9645703.1"/>
    </source>
</evidence>
<name>A0ACB6Z7X4_THEGA</name>
<comment type="caution">
    <text evidence="1">The sequence shown here is derived from an EMBL/GenBank/DDBJ whole genome shotgun (WGS) entry which is preliminary data.</text>
</comment>
<sequence>MDPVILQAENTLYQLSIYALMQGSNFFTSTLSIDNSNSPEGKSDEHPILLPSTITCVEFDVYLWFGVEYNNCPTQENLIDAILISRQWSIHNPYGYALDHFRRQFQESQIHPAVVLGVARQFGIPELIQPAVHALAKPQIPFSSWSTDTSILHHVTVIDIGVIGRMKEKLLHTHFALCSVPPVVHDAACRDKNHVVCLASWKDFWMSTMVPRLSNMDGKLDNLLWWIWTDCITNAHTPGMTNECMQWTINQVIAAPGWRTEMRIPEGALLALMVPACIMLDPMLERIPGPDLVS</sequence>
<keyword evidence="2" id="KW-1185">Reference proteome</keyword>
<protein>
    <submittedName>
        <fullName evidence="1">Uncharacterized protein</fullName>
    </submittedName>
</protein>
<reference evidence="1" key="2">
    <citation type="journal article" date="2020" name="Nat. Commun.">
        <title>Large-scale genome sequencing of mycorrhizal fungi provides insights into the early evolution of symbiotic traits.</title>
        <authorList>
            <person name="Miyauchi S."/>
            <person name="Kiss E."/>
            <person name="Kuo A."/>
            <person name="Drula E."/>
            <person name="Kohler A."/>
            <person name="Sanchez-Garcia M."/>
            <person name="Morin E."/>
            <person name="Andreopoulos B."/>
            <person name="Barry K.W."/>
            <person name="Bonito G."/>
            <person name="Buee M."/>
            <person name="Carver A."/>
            <person name="Chen C."/>
            <person name="Cichocki N."/>
            <person name="Clum A."/>
            <person name="Culley D."/>
            <person name="Crous P.W."/>
            <person name="Fauchery L."/>
            <person name="Girlanda M."/>
            <person name="Hayes R.D."/>
            <person name="Keri Z."/>
            <person name="LaButti K."/>
            <person name="Lipzen A."/>
            <person name="Lombard V."/>
            <person name="Magnuson J."/>
            <person name="Maillard F."/>
            <person name="Murat C."/>
            <person name="Nolan M."/>
            <person name="Ohm R.A."/>
            <person name="Pangilinan J."/>
            <person name="Pereira M.F."/>
            <person name="Perotto S."/>
            <person name="Peter M."/>
            <person name="Pfister S."/>
            <person name="Riley R."/>
            <person name="Sitrit Y."/>
            <person name="Stielow J.B."/>
            <person name="Szollosi G."/>
            <person name="Zifcakova L."/>
            <person name="Stursova M."/>
            <person name="Spatafora J.W."/>
            <person name="Tedersoo L."/>
            <person name="Vaario L.M."/>
            <person name="Yamada A."/>
            <person name="Yan M."/>
            <person name="Wang P."/>
            <person name="Xu J."/>
            <person name="Bruns T."/>
            <person name="Baldrian P."/>
            <person name="Vilgalys R."/>
            <person name="Dunand C."/>
            <person name="Henrissat B."/>
            <person name="Grigoriev I.V."/>
            <person name="Hibbett D."/>
            <person name="Nagy L.G."/>
            <person name="Martin F.M."/>
        </authorList>
    </citation>
    <scope>NUCLEOTIDE SEQUENCE</scope>
    <source>
        <strain evidence="1">P2</strain>
    </source>
</reference>
<dbReference type="Proteomes" id="UP000886501">
    <property type="component" value="Unassembled WGS sequence"/>
</dbReference>
<evidence type="ECO:0000313" key="2">
    <source>
        <dbReference type="Proteomes" id="UP000886501"/>
    </source>
</evidence>
<organism evidence="1 2">
    <name type="scientific">Thelephora ganbajun</name>
    <name type="common">Ganba fungus</name>
    <dbReference type="NCBI Taxonomy" id="370292"/>
    <lineage>
        <taxon>Eukaryota</taxon>
        <taxon>Fungi</taxon>
        <taxon>Dikarya</taxon>
        <taxon>Basidiomycota</taxon>
        <taxon>Agaricomycotina</taxon>
        <taxon>Agaricomycetes</taxon>
        <taxon>Thelephorales</taxon>
        <taxon>Thelephoraceae</taxon>
        <taxon>Thelephora</taxon>
    </lineage>
</organism>
<reference evidence="1" key="1">
    <citation type="submission" date="2019-10" db="EMBL/GenBank/DDBJ databases">
        <authorList>
            <consortium name="DOE Joint Genome Institute"/>
            <person name="Kuo A."/>
            <person name="Miyauchi S."/>
            <person name="Kiss E."/>
            <person name="Drula E."/>
            <person name="Kohler A."/>
            <person name="Sanchez-Garcia M."/>
            <person name="Andreopoulos B."/>
            <person name="Barry K.W."/>
            <person name="Bonito G."/>
            <person name="Buee M."/>
            <person name="Carver A."/>
            <person name="Chen C."/>
            <person name="Cichocki N."/>
            <person name="Clum A."/>
            <person name="Culley D."/>
            <person name="Crous P.W."/>
            <person name="Fauchery L."/>
            <person name="Girlanda M."/>
            <person name="Hayes R."/>
            <person name="Keri Z."/>
            <person name="Labutti K."/>
            <person name="Lipzen A."/>
            <person name="Lombard V."/>
            <person name="Magnuson J."/>
            <person name="Maillard F."/>
            <person name="Morin E."/>
            <person name="Murat C."/>
            <person name="Nolan M."/>
            <person name="Ohm R."/>
            <person name="Pangilinan J."/>
            <person name="Pereira M."/>
            <person name="Perotto S."/>
            <person name="Peter M."/>
            <person name="Riley R."/>
            <person name="Sitrit Y."/>
            <person name="Stielow B."/>
            <person name="Szollosi G."/>
            <person name="Zifcakova L."/>
            <person name="Stursova M."/>
            <person name="Spatafora J.W."/>
            <person name="Tedersoo L."/>
            <person name="Vaario L.-M."/>
            <person name="Yamada A."/>
            <person name="Yan M."/>
            <person name="Wang P."/>
            <person name="Xu J."/>
            <person name="Bruns T."/>
            <person name="Baldrian P."/>
            <person name="Vilgalys R."/>
            <person name="Henrissat B."/>
            <person name="Grigoriev I.V."/>
            <person name="Hibbett D."/>
            <person name="Nagy L.G."/>
            <person name="Martin F.M."/>
        </authorList>
    </citation>
    <scope>NUCLEOTIDE SEQUENCE</scope>
    <source>
        <strain evidence="1">P2</strain>
    </source>
</reference>
<dbReference type="EMBL" id="MU118081">
    <property type="protein sequence ID" value="KAF9645703.1"/>
    <property type="molecule type" value="Genomic_DNA"/>
</dbReference>
<proteinExistence type="predicted"/>